<reference evidence="1" key="1">
    <citation type="submission" date="2020-02" db="EMBL/GenBank/DDBJ databases">
        <authorList>
            <person name="Palmer J.M."/>
        </authorList>
    </citation>
    <scope>NUCLEOTIDE SEQUENCE</scope>
    <source>
        <strain evidence="1">EPUS1.4</strain>
        <tissue evidence="1">Thallus</tissue>
    </source>
</reference>
<dbReference type="EMBL" id="JAACFV010000022">
    <property type="protein sequence ID" value="KAF7511243.1"/>
    <property type="molecule type" value="Genomic_DNA"/>
</dbReference>
<proteinExistence type="predicted"/>
<comment type="caution">
    <text evidence="1">The sequence shown here is derived from an EMBL/GenBank/DDBJ whole genome shotgun (WGS) entry which is preliminary data.</text>
</comment>
<accession>A0A8H7E7N8</accession>
<protein>
    <submittedName>
        <fullName evidence="1">Uncharacterized protein</fullName>
    </submittedName>
</protein>
<sequence length="179" mass="20443">MIEQERKNTYRYNWLRQDKSILGSKEKEQEIWAKVWVMALDLSTQCEAPVSQDLPRRVNGRQDGLATHEPFHLDALFGAARYDLLPIPPHSDRDELSFHRSNNTARRRARSYEGVLEAAAWLLLVNLAYECRHHKGSLSFDSLTWESISFAAIADGAILCESHAIRTLDCHVAQDPLVS</sequence>
<name>A0A8H7E7N8_9EURO</name>
<keyword evidence="2" id="KW-1185">Reference proteome</keyword>
<organism evidence="1 2">
    <name type="scientific">Endocarpon pusillum</name>
    <dbReference type="NCBI Taxonomy" id="364733"/>
    <lineage>
        <taxon>Eukaryota</taxon>
        <taxon>Fungi</taxon>
        <taxon>Dikarya</taxon>
        <taxon>Ascomycota</taxon>
        <taxon>Pezizomycotina</taxon>
        <taxon>Eurotiomycetes</taxon>
        <taxon>Chaetothyriomycetidae</taxon>
        <taxon>Verrucariales</taxon>
        <taxon>Verrucariaceae</taxon>
        <taxon>Endocarpon</taxon>
    </lineage>
</organism>
<dbReference type="AlphaFoldDB" id="A0A8H7E7N8"/>
<evidence type="ECO:0000313" key="1">
    <source>
        <dbReference type="EMBL" id="KAF7511243.1"/>
    </source>
</evidence>
<gene>
    <name evidence="1" type="ORF">GJ744_005140</name>
</gene>
<evidence type="ECO:0000313" key="2">
    <source>
        <dbReference type="Proteomes" id="UP000606974"/>
    </source>
</evidence>
<dbReference type="Proteomes" id="UP000606974">
    <property type="component" value="Unassembled WGS sequence"/>
</dbReference>